<keyword evidence="4" id="KW-0949">S-adenosyl-L-methionine</keyword>
<keyword evidence="6" id="KW-1185">Reference proteome</keyword>
<evidence type="ECO:0000256" key="3">
    <source>
        <dbReference type="ARBA" id="ARBA00022679"/>
    </source>
</evidence>
<evidence type="ECO:0000256" key="4">
    <source>
        <dbReference type="ARBA" id="ARBA00022691"/>
    </source>
</evidence>
<dbReference type="AlphaFoldDB" id="A0AAV6ZFV1"/>
<accession>A0AAV6ZFV1</accession>
<comment type="caution">
    <text evidence="5">The sequence shown here is derived from an EMBL/GenBank/DDBJ whole genome shotgun (WGS) entry which is preliminary data.</text>
</comment>
<organism evidence="5 6">
    <name type="scientific">Engystomops pustulosus</name>
    <name type="common">Tungara frog</name>
    <name type="synonym">Physalaemus pustulosus</name>
    <dbReference type="NCBI Taxonomy" id="76066"/>
    <lineage>
        <taxon>Eukaryota</taxon>
        <taxon>Metazoa</taxon>
        <taxon>Chordata</taxon>
        <taxon>Craniata</taxon>
        <taxon>Vertebrata</taxon>
        <taxon>Euteleostomi</taxon>
        <taxon>Amphibia</taxon>
        <taxon>Batrachia</taxon>
        <taxon>Anura</taxon>
        <taxon>Neobatrachia</taxon>
        <taxon>Hyloidea</taxon>
        <taxon>Leptodactylidae</taxon>
        <taxon>Leiuperinae</taxon>
        <taxon>Engystomops</taxon>
    </lineage>
</organism>
<name>A0AAV6ZFV1_ENGPU</name>
<dbReference type="InterPro" id="IPR000940">
    <property type="entry name" value="NNMT_TEMT_trans"/>
</dbReference>
<comment type="similarity">
    <text evidence="1">Belongs to the class I-like SAM-binding methyltransferase superfamily. NNMT/PNMT/TEMT family.</text>
</comment>
<dbReference type="EMBL" id="WNYA01000827">
    <property type="protein sequence ID" value="KAG8547105.1"/>
    <property type="molecule type" value="Genomic_DNA"/>
</dbReference>
<dbReference type="PANTHER" id="PTHR10867">
    <property type="entry name" value="NNMT/PNMT/TEMT FAMILY MEMBER"/>
    <property type="match status" value="1"/>
</dbReference>
<dbReference type="GO" id="GO:0005829">
    <property type="term" value="C:cytosol"/>
    <property type="evidence" value="ECO:0007669"/>
    <property type="project" value="TreeGrafter"/>
</dbReference>
<sequence>MDPVSQKSYHEHEIDPKVFLDVYCSPGIDQAIYDEITIFPMKTLQKLMSSGKITGTTLIDFSTGPMIGPMLSICDYFTEIIILEANDFSLTHAEKWRNGEEETFDWSHLSDVCSEGDRKKWMKKEETLRRKVKSIMKFDESKENPIDKSVFSKASCVTSFYLLSHISKDREAYSKNIRKLASMLDIGGHLFLGGTFNVKYFSIGEHQFHSLPVDEEFIRTVLADGGFSIKLIEKQDSKVVNKAVKYEKVFLAYAVKVKEV</sequence>
<evidence type="ECO:0000313" key="6">
    <source>
        <dbReference type="Proteomes" id="UP000824782"/>
    </source>
</evidence>
<evidence type="ECO:0000313" key="5">
    <source>
        <dbReference type="EMBL" id="KAG8547105.1"/>
    </source>
</evidence>
<keyword evidence="2" id="KW-0489">Methyltransferase</keyword>
<dbReference type="PROSITE" id="PS51681">
    <property type="entry name" value="SAM_MT_NNMT_PNMT_TEMT"/>
    <property type="match status" value="1"/>
</dbReference>
<evidence type="ECO:0000256" key="2">
    <source>
        <dbReference type="ARBA" id="ARBA00022603"/>
    </source>
</evidence>
<gene>
    <name evidence="5" type="ORF">GDO81_029081</name>
</gene>
<protein>
    <recommendedName>
        <fullName evidence="7">Nicotinamide N-methyltransferase</fullName>
    </recommendedName>
</protein>
<dbReference type="Pfam" id="PF01234">
    <property type="entry name" value="NNMT_PNMT_TEMT"/>
    <property type="match status" value="1"/>
</dbReference>
<dbReference type="GO" id="GO:0008170">
    <property type="term" value="F:N-methyltransferase activity"/>
    <property type="evidence" value="ECO:0007669"/>
    <property type="project" value="TreeGrafter"/>
</dbReference>
<reference evidence="5" key="1">
    <citation type="thesis" date="2020" institute="ProQuest LLC" country="789 East Eisenhower Parkway, Ann Arbor, MI, USA">
        <title>Comparative Genomics and Chromosome Evolution.</title>
        <authorList>
            <person name="Mudd A.B."/>
        </authorList>
    </citation>
    <scope>NUCLEOTIDE SEQUENCE</scope>
    <source>
        <strain evidence="5">237g6f4</strain>
        <tissue evidence="5">Blood</tissue>
    </source>
</reference>
<dbReference type="GO" id="GO:0032259">
    <property type="term" value="P:methylation"/>
    <property type="evidence" value="ECO:0007669"/>
    <property type="project" value="UniProtKB-KW"/>
</dbReference>
<evidence type="ECO:0008006" key="7">
    <source>
        <dbReference type="Google" id="ProtNLM"/>
    </source>
</evidence>
<dbReference type="Gene3D" id="3.40.50.150">
    <property type="entry name" value="Vaccinia Virus protein VP39"/>
    <property type="match status" value="1"/>
</dbReference>
<dbReference type="Proteomes" id="UP000824782">
    <property type="component" value="Unassembled WGS sequence"/>
</dbReference>
<dbReference type="SUPFAM" id="SSF53335">
    <property type="entry name" value="S-adenosyl-L-methionine-dependent methyltransferases"/>
    <property type="match status" value="1"/>
</dbReference>
<proteinExistence type="inferred from homology"/>
<keyword evidence="3" id="KW-0808">Transferase</keyword>
<dbReference type="PANTHER" id="PTHR10867:SF44">
    <property type="entry name" value="NICOTINAMIDE N-METHYLTRANSFERASE ISOFORM X2"/>
    <property type="match status" value="1"/>
</dbReference>
<evidence type="ECO:0000256" key="1">
    <source>
        <dbReference type="ARBA" id="ARBA00007996"/>
    </source>
</evidence>
<dbReference type="InterPro" id="IPR029063">
    <property type="entry name" value="SAM-dependent_MTases_sf"/>
</dbReference>